<evidence type="ECO:0000256" key="5">
    <source>
        <dbReference type="ARBA" id="ARBA00023098"/>
    </source>
</evidence>
<dbReference type="InterPro" id="IPR006694">
    <property type="entry name" value="Fatty_acid_hydroxylase"/>
</dbReference>
<evidence type="ECO:0000256" key="7">
    <source>
        <dbReference type="SAM" id="Phobius"/>
    </source>
</evidence>
<keyword evidence="5" id="KW-0443">Lipid metabolism</keyword>
<dbReference type="Pfam" id="PF04116">
    <property type="entry name" value="FA_hydroxylase"/>
    <property type="match status" value="1"/>
</dbReference>
<feature type="domain" description="Fatty acid hydroxylase" evidence="8">
    <location>
        <begin position="80"/>
        <end position="216"/>
    </location>
</feature>
<dbReference type="RefSeq" id="WP_322855558.1">
    <property type="nucleotide sequence ID" value="NZ_JAYDCJ010000003.1"/>
</dbReference>
<dbReference type="EMBL" id="JAYDCJ010000003">
    <property type="protein sequence ID" value="MEA1081082.1"/>
    <property type="molecule type" value="Genomic_DNA"/>
</dbReference>
<dbReference type="Proteomes" id="UP001305746">
    <property type="component" value="Unassembled WGS sequence"/>
</dbReference>
<name>A0ABU5NZB1_9GAMM</name>
<keyword evidence="10" id="KW-1185">Reference proteome</keyword>
<reference evidence="9 10" key="1">
    <citation type="submission" date="2023-12" db="EMBL/GenBank/DDBJ databases">
        <title>Marinobacter qingdaonensis sp. nov., isolated from the intertidal sediment of Qingdao, PR China.</title>
        <authorList>
            <person name="Li Y."/>
        </authorList>
    </citation>
    <scope>NUCLEOTIDE SEQUENCE [LARGE SCALE GENOMIC DNA]</scope>
    <source>
        <strain evidence="9 10">ASW11-75</strain>
    </source>
</reference>
<feature type="transmembrane region" description="Helical" evidence="7">
    <location>
        <begin position="6"/>
        <end position="23"/>
    </location>
</feature>
<gene>
    <name evidence="9" type="ORF">U5822_10400</name>
</gene>
<feature type="transmembrane region" description="Helical" evidence="7">
    <location>
        <begin position="133"/>
        <end position="155"/>
    </location>
</feature>
<evidence type="ECO:0000259" key="8">
    <source>
        <dbReference type="Pfam" id="PF04116"/>
    </source>
</evidence>
<dbReference type="PANTHER" id="PTHR21624">
    <property type="entry name" value="STEROL DESATURASE-RELATED PROTEIN"/>
    <property type="match status" value="1"/>
</dbReference>
<keyword evidence="2 7" id="KW-0812">Transmembrane</keyword>
<dbReference type="InterPro" id="IPR051689">
    <property type="entry name" value="Sterol_desaturase/TMEM195"/>
</dbReference>
<evidence type="ECO:0000256" key="2">
    <source>
        <dbReference type="ARBA" id="ARBA00022692"/>
    </source>
</evidence>
<proteinExistence type="predicted"/>
<organism evidence="9 10">
    <name type="scientific">Marinobacter qingdaonensis</name>
    <dbReference type="NCBI Taxonomy" id="3108486"/>
    <lineage>
        <taxon>Bacteria</taxon>
        <taxon>Pseudomonadati</taxon>
        <taxon>Pseudomonadota</taxon>
        <taxon>Gammaproteobacteria</taxon>
        <taxon>Pseudomonadales</taxon>
        <taxon>Marinobacteraceae</taxon>
        <taxon>Marinobacter</taxon>
    </lineage>
</organism>
<keyword evidence="4" id="KW-0560">Oxidoreductase</keyword>
<keyword evidence="6 7" id="KW-0472">Membrane</keyword>
<keyword evidence="3 7" id="KW-1133">Transmembrane helix</keyword>
<evidence type="ECO:0000256" key="1">
    <source>
        <dbReference type="ARBA" id="ARBA00004127"/>
    </source>
</evidence>
<dbReference type="PANTHER" id="PTHR21624:SF1">
    <property type="entry name" value="ALKYLGLYCEROL MONOOXYGENASE"/>
    <property type="match status" value="1"/>
</dbReference>
<feature type="transmembrane region" description="Helical" evidence="7">
    <location>
        <begin position="35"/>
        <end position="60"/>
    </location>
</feature>
<feature type="transmembrane region" description="Helical" evidence="7">
    <location>
        <begin position="72"/>
        <end position="93"/>
    </location>
</feature>
<accession>A0ABU5NZB1</accession>
<evidence type="ECO:0000256" key="6">
    <source>
        <dbReference type="ARBA" id="ARBA00023136"/>
    </source>
</evidence>
<sequence>MGLYGFVTLAAVAVLLALEIFFTRNEPHPSRYDRWYGNVALGFTNELIRFGWPLLLLYLAVAQPVAVVDASVLGPTLGALVAILLMDLAAYWLHRLSHLWPWLWRLHRTHHSDLDLDVSTTFRHHPGEIGVHLILVTAMVGALGFTAAQLLPYILLSRCVSLWSHANIRLPATMERPLTWFLVTPRVHQIHHSAWRPETDSNYGQVLTLWDRLFHTYVSPDDVPCPARFGLERFRSVDDQRLGALFAQPIR</sequence>
<comment type="caution">
    <text evidence="9">The sequence shown here is derived from an EMBL/GenBank/DDBJ whole genome shotgun (WGS) entry which is preliminary data.</text>
</comment>
<evidence type="ECO:0000313" key="9">
    <source>
        <dbReference type="EMBL" id="MEA1081082.1"/>
    </source>
</evidence>
<evidence type="ECO:0000256" key="4">
    <source>
        <dbReference type="ARBA" id="ARBA00023002"/>
    </source>
</evidence>
<evidence type="ECO:0000313" key="10">
    <source>
        <dbReference type="Proteomes" id="UP001305746"/>
    </source>
</evidence>
<evidence type="ECO:0000256" key="3">
    <source>
        <dbReference type="ARBA" id="ARBA00022989"/>
    </source>
</evidence>
<comment type="subcellular location">
    <subcellularLocation>
        <location evidence="1">Endomembrane system</location>
        <topology evidence="1">Multi-pass membrane protein</topology>
    </subcellularLocation>
</comment>
<protein>
    <submittedName>
        <fullName evidence="9">Sterol desaturase family protein</fullName>
    </submittedName>
</protein>